<keyword evidence="1" id="KW-0732">Signal</keyword>
<organism evidence="2 3">
    <name type="scientific">Colwellia maritima</name>
    <dbReference type="NCBI Taxonomy" id="2912588"/>
    <lineage>
        <taxon>Bacteria</taxon>
        <taxon>Pseudomonadati</taxon>
        <taxon>Pseudomonadota</taxon>
        <taxon>Gammaproteobacteria</taxon>
        <taxon>Alteromonadales</taxon>
        <taxon>Colwelliaceae</taxon>
        <taxon>Colwellia</taxon>
    </lineage>
</organism>
<proteinExistence type="predicted"/>
<evidence type="ECO:0000313" key="2">
    <source>
        <dbReference type="EMBL" id="MCI2285840.1"/>
    </source>
</evidence>
<dbReference type="PROSITE" id="PS51257">
    <property type="entry name" value="PROKAR_LIPOPROTEIN"/>
    <property type="match status" value="1"/>
</dbReference>
<feature type="signal peptide" evidence="1">
    <location>
        <begin position="1"/>
        <end position="26"/>
    </location>
</feature>
<dbReference type="InterPro" id="IPR024409">
    <property type="entry name" value="DUF3833"/>
</dbReference>
<reference evidence="2" key="1">
    <citation type="submission" date="2022-01" db="EMBL/GenBank/DDBJ databases">
        <title>Colwellia maritima, isolated from seawater.</title>
        <authorList>
            <person name="Kristyanto S."/>
            <person name="Jung J."/>
            <person name="Jeon C.O."/>
        </authorList>
    </citation>
    <scope>NUCLEOTIDE SEQUENCE</scope>
    <source>
        <strain evidence="2">MSW7</strain>
    </source>
</reference>
<dbReference type="EMBL" id="JAKKSL010000006">
    <property type="protein sequence ID" value="MCI2285840.1"/>
    <property type="molecule type" value="Genomic_DNA"/>
</dbReference>
<evidence type="ECO:0000313" key="3">
    <source>
        <dbReference type="Proteomes" id="UP001139646"/>
    </source>
</evidence>
<dbReference type="Proteomes" id="UP001139646">
    <property type="component" value="Unassembled WGS sequence"/>
</dbReference>
<feature type="chain" id="PRO_5045445595" evidence="1">
    <location>
        <begin position="27"/>
        <end position="189"/>
    </location>
</feature>
<dbReference type="RefSeq" id="WP_242288785.1">
    <property type="nucleotide sequence ID" value="NZ_JAKKSL010000006.1"/>
</dbReference>
<protein>
    <submittedName>
        <fullName evidence="2">DUF3833 domain-containing protein</fullName>
    </submittedName>
</protein>
<accession>A0ABS9X6Y2</accession>
<evidence type="ECO:0000256" key="1">
    <source>
        <dbReference type="SAM" id="SignalP"/>
    </source>
</evidence>
<keyword evidence="3" id="KW-1185">Reference proteome</keyword>
<gene>
    <name evidence="2" type="ORF">L3081_23730</name>
</gene>
<name>A0ABS9X6Y2_9GAMM</name>
<sequence>MKFNIVKLISLSVVAILITSCSTKLSDYEENNPKFDIKRYFAGELIAWGMVQDYTNQVTRRFCVELTGTWTGDQGELAEVFYFKDGEVSYRTWQLTKLENDEYTGTAADVVGIAHGKQSGFAFQWQYQLLVPVDENTYQFTMDDWMYQLDEHRVFNKTTMNKLGVKAAEITLFFDKAHPSKTCDLKEVV</sequence>
<comment type="caution">
    <text evidence="2">The sequence shown here is derived from an EMBL/GenBank/DDBJ whole genome shotgun (WGS) entry which is preliminary data.</text>
</comment>
<dbReference type="Pfam" id="PF12915">
    <property type="entry name" value="DUF3833"/>
    <property type="match status" value="1"/>
</dbReference>